<protein>
    <submittedName>
        <fullName evidence="1">Uncharacterized protein</fullName>
    </submittedName>
</protein>
<dbReference type="EMBL" id="MU266378">
    <property type="protein sequence ID" value="KAH7926698.1"/>
    <property type="molecule type" value="Genomic_DNA"/>
</dbReference>
<dbReference type="Proteomes" id="UP000790709">
    <property type="component" value="Unassembled WGS sequence"/>
</dbReference>
<accession>A0ACB8BPA6</accession>
<organism evidence="1 2">
    <name type="scientific">Leucogyrophana mollusca</name>
    <dbReference type="NCBI Taxonomy" id="85980"/>
    <lineage>
        <taxon>Eukaryota</taxon>
        <taxon>Fungi</taxon>
        <taxon>Dikarya</taxon>
        <taxon>Basidiomycota</taxon>
        <taxon>Agaricomycotina</taxon>
        <taxon>Agaricomycetes</taxon>
        <taxon>Agaricomycetidae</taxon>
        <taxon>Boletales</taxon>
        <taxon>Boletales incertae sedis</taxon>
        <taxon>Leucogyrophana</taxon>
    </lineage>
</organism>
<gene>
    <name evidence="1" type="ORF">BV22DRAFT_1127940</name>
</gene>
<evidence type="ECO:0000313" key="2">
    <source>
        <dbReference type="Proteomes" id="UP000790709"/>
    </source>
</evidence>
<comment type="caution">
    <text evidence="1">The sequence shown here is derived from an EMBL/GenBank/DDBJ whole genome shotgun (WGS) entry which is preliminary data.</text>
</comment>
<proteinExistence type="predicted"/>
<evidence type="ECO:0000313" key="1">
    <source>
        <dbReference type="EMBL" id="KAH7926698.1"/>
    </source>
</evidence>
<reference evidence="1" key="1">
    <citation type="journal article" date="2021" name="New Phytol.">
        <title>Evolutionary innovations through gain and loss of genes in the ectomycorrhizal Boletales.</title>
        <authorList>
            <person name="Wu G."/>
            <person name="Miyauchi S."/>
            <person name="Morin E."/>
            <person name="Kuo A."/>
            <person name="Drula E."/>
            <person name="Varga T."/>
            <person name="Kohler A."/>
            <person name="Feng B."/>
            <person name="Cao Y."/>
            <person name="Lipzen A."/>
            <person name="Daum C."/>
            <person name="Hundley H."/>
            <person name="Pangilinan J."/>
            <person name="Johnson J."/>
            <person name="Barry K."/>
            <person name="LaButti K."/>
            <person name="Ng V."/>
            <person name="Ahrendt S."/>
            <person name="Min B."/>
            <person name="Choi I.G."/>
            <person name="Park H."/>
            <person name="Plett J.M."/>
            <person name="Magnuson J."/>
            <person name="Spatafora J.W."/>
            <person name="Nagy L.G."/>
            <person name="Henrissat B."/>
            <person name="Grigoriev I.V."/>
            <person name="Yang Z.L."/>
            <person name="Xu J."/>
            <person name="Martin F.M."/>
        </authorList>
    </citation>
    <scope>NUCLEOTIDE SEQUENCE</scope>
    <source>
        <strain evidence="1">KUC20120723A-06</strain>
    </source>
</reference>
<sequence>MSLSLYLTATHSFTLSWLICSARYADTTDSKPIMDAPSSSQLTYSSQQDERERVMNFRLAQPRPSFVWPCNNCGENASWKRCKSTENGNQGRWIARCNGYNPETETVCSFVRWAPGATSPKVSPVLGSPPAVPVVAAVPRLVPVSQPMRPKDATILLLCIAFVCQKRPHSACDRGACRKHCGLLGGCSLKGHPPAAVLQLDLELRTDPQVEDHTLPVEPPTMSSSGEDRSFQPAHAPSPTAHDDCEDDIPVPCPLASPSRPHAADVVPPRRVDKGKGRAIDLPPVPSTSHPHPPPAAPRKGRAPGSAPRYATQMPPAFTAQNAREEEIEEEQRQRDREQIQAAQRAKNNVLTYAWTEDGLVPMIYEFQDGFKLPRFFFTIDVLRKLGLDPTRPVQRYNRLLDIWTHFDVGHMVTLMPRDNGILLVKQAHVSECKDFDQHLSKLERPGSPNIIQGLPNERKFMRAASRARSSRPGSPSTVGVAVSDEDERDEGPVPTIHARCHNGRRTKGPVRPAKHACLDSIISISDDDDTAPVPARPRPAKHARLDSVISLSDDDNSAPVPTHPPMTTRLHSRSPSIDSMSSSSSSGPVVVPTKRTRSRSRHAVAHPVSQRRSPSVGSFVPLDAPTSSWAESNASHSPSPSSSEPIVKTESSGSLLSRGGSRNKPIEVENVIHWPVDFYAVDVGQGFVKCRLAAEAHRSVPEAFAKHFGVPFKSTTFYDNRRVWDWNANKALKKRFVQYGRTRKGLWSAFMKVAERPS</sequence>
<name>A0ACB8BPA6_9AGAM</name>
<keyword evidence="2" id="KW-1185">Reference proteome</keyword>